<dbReference type="Pfam" id="PF04185">
    <property type="entry name" value="Phosphoesterase"/>
    <property type="match status" value="1"/>
</dbReference>
<evidence type="ECO:0000313" key="2">
    <source>
        <dbReference type="EMBL" id="RFU16463.1"/>
    </source>
</evidence>
<dbReference type="PANTHER" id="PTHR31956:SF1">
    <property type="entry name" value="NON-SPECIFIC PHOSPHOLIPASE C1"/>
    <property type="match status" value="1"/>
</dbReference>
<evidence type="ECO:0000313" key="3">
    <source>
        <dbReference type="Proteomes" id="UP000264702"/>
    </source>
</evidence>
<keyword evidence="1" id="KW-0378">Hydrolase</keyword>
<dbReference type="AlphaFoldDB" id="A0A372IPH3"/>
<dbReference type="Proteomes" id="UP000264702">
    <property type="component" value="Unassembled WGS sequence"/>
</dbReference>
<proteinExistence type="predicted"/>
<dbReference type="GO" id="GO:0009395">
    <property type="term" value="P:phospholipid catabolic process"/>
    <property type="evidence" value="ECO:0007669"/>
    <property type="project" value="TreeGrafter"/>
</dbReference>
<dbReference type="GO" id="GO:0042578">
    <property type="term" value="F:phosphoric ester hydrolase activity"/>
    <property type="evidence" value="ECO:0007669"/>
    <property type="project" value="UniProtKB-ARBA"/>
</dbReference>
<accession>A0A372IPH3</accession>
<dbReference type="EMBL" id="QVQT01000004">
    <property type="protein sequence ID" value="RFU16463.1"/>
    <property type="molecule type" value="Genomic_DNA"/>
</dbReference>
<dbReference type="Gene3D" id="3.40.720.10">
    <property type="entry name" value="Alkaline Phosphatase, subunit A"/>
    <property type="match status" value="2"/>
</dbReference>
<protein>
    <submittedName>
        <fullName evidence="2">Phospholipase</fullName>
    </submittedName>
</protein>
<organism evidence="2 3">
    <name type="scientific">Paracidobacterium acidisoli</name>
    <dbReference type="NCBI Taxonomy" id="2303751"/>
    <lineage>
        <taxon>Bacteria</taxon>
        <taxon>Pseudomonadati</taxon>
        <taxon>Acidobacteriota</taxon>
        <taxon>Terriglobia</taxon>
        <taxon>Terriglobales</taxon>
        <taxon>Acidobacteriaceae</taxon>
        <taxon>Paracidobacterium</taxon>
    </lineage>
</organism>
<dbReference type="PANTHER" id="PTHR31956">
    <property type="entry name" value="NON-SPECIFIC PHOSPHOLIPASE C4-RELATED"/>
    <property type="match status" value="1"/>
</dbReference>
<dbReference type="InterPro" id="IPR017850">
    <property type="entry name" value="Alkaline_phosphatase_core_sf"/>
</dbReference>
<evidence type="ECO:0000256" key="1">
    <source>
        <dbReference type="ARBA" id="ARBA00022801"/>
    </source>
</evidence>
<keyword evidence="3" id="KW-1185">Reference proteome</keyword>
<gene>
    <name evidence="2" type="ORF">D0Y96_13905</name>
</gene>
<comment type="caution">
    <text evidence="2">The sequence shown here is derived from an EMBL/GenBank/DDBJ whole genome shotgun (WGS) entry which is preliminary data.</text>
</comment>
<sequence length="482" mass="54049">MMISPGARKGKFMPDPIEHVIVLMLENQSFDRMVGLTPDVDGVNPQALHSNPDSITGQPVLQNLSTQPRMDFDPPHDYDDVITQIQGTGQPCSGFVNAFLRNNPKGNAGEVMAYYDSSLLPSLGALAREFVTCDRWFSSVPGPTWPNRFFLNSGTSLGHIDMPSLAHFDPAVHLYNQPTVFERLSEANKSWRIYFHDFSQTTLMIRQELYALNYRYMPSFYLDCEDEANFPQYTFIEPKFFWPGENDQHPVSDIRRGDALIASVYNAIRKNEKLWSSSLLVILYDEHGGFYDHIDPRDPAFRKTAVPPDSHQTPEHFAFDLYGLRVPAVLVSPLLDHGVLHGVYDHTSLLQYLTQKWGLGPLGARTAAAKSFADELVWRSAPRDQTTQALSVVQVPEDPKPTGLSEHQQALVSYSRYLESKMAGEKVPGPDRQNFLQQVGERLLSAVEDVANHGPVAAERLRLYLNSRGAQLPPSTPAAPPQ</sequence>
<dbReference type="InterPro" id="IPR007312">
    <property type="entry name" value="Phosphoesterase"/>
</dbReference>
<name>A0A372IPH3_9BACT</name>
<reference evidence="2 3" key="1">
    <citation type="submission" date="2018-08" db="EMBL/GenBank/DDBJ databases">
        <title>Acidipila sp. 4G-K13, an acidobacterium isolated from forest soil.</title>
        <authorList>
            <person name="Gao Z.-H."/>
            <person name="Qiu L.-H."/>
        </authorList>
    </citation>
    <scope>NUCLEOTIDE SEQUENCE [LARGE SCALE GENOMIC DNA]</scope>
    <source>
        <strain evidence="2 3">4G-K13</strain>
    </source>
</reference>